<evidence type="ECO:0000256" key="1">
    <source>
        <dbReference type="SAM" id="SignalP"/>
    </source>
</evidence>
<keyword evidence="4" id="KW-1185">Reference proteome</keyword>
<evidence type="ECO:0000313" key="3">
    <source>
        <dbReference type="EMBL" id="KAK9780195.1"/>
    </source>
</evidence>
<feature type="chain" id="PRO_5047286171" evidence="1">
    <location>
        <begin position="21"/>
        <end position="469"/>
    </location>
</feature>
<organism evidence="3 4">
    <name type="scientific">Seiridium cardinale</name>
    <dbReference type="NCBI Taxonomy" id="138064"/>
    <lineage>
        <taxon>Eukaryota</taxon>
        <taxon>Fungi</taxon>
        <taxon>Dikarya</taxon>
        <taxon>Ascomycota</taxon>
        <taxon>Pezizomycotina</taxon>
        <taxon>Sordariomycetes</taxon>
        <taxon>Xylariomycetidae</taxon>
        <taxon>Amphisphaeriales</taxon>
        <taxon>Sporocadaceae</taxon>
        <taxon>Seiridium</taxon>
    </lineage>
</organism>
<reference evidence="3 4" key="1">
    <citation type="submission" date="2024-02" db="EMBL/GenBank/DDBJ databases">
        <title>First draft genome assembly of two strains of Seiridium cardinale.</title>
        <authorList>
            <person name="Emiliani G."/>
            <person name="Scali E."/>
        </authorList>
    </citation>
    <scope>NUCLEOTIDE SEQUENCE [LARGE SCALE GENOMIC DNA]</scope>
    <source>
        <strain evidence="3 4">BM-138-000479</strain>
    </source>
</reference>
<protein>
    <submittedName>
        <fullName evidence="3">DUF1214 domain-containing protein</fullName>
    </submittedName>
</protein>
<proteinExistence type="predicted"/>
<evidence type="ECO:0000313" key="4">
    <source>
        <dbReference type="Proteomes" id="UP001465668"/>
    </source>
</evidence>
<dbReference type="EMBL" id="JARVKM010000007">
    <property type="protein sequence ID" value="KAK9780195.1"/>
    <property type="molecule type" value="Genomic_DNA"/>
</dbReference>
<accession>A0ABR2Y295</accession>
<sequence>MMLHFRHVIAAALACATALATDNPLNTKDQHDLDDLAISLHLQNPYEDIKGDARTQLLSIAQRYGYDIGSKDLTRRLEVAVEELAFGSMQHAVNNDPAHPKIYWRLAPPRARDWMEFPVPGGRYGYDNPDCIYRTIPVSDSYNYVISGKRTGITASDITFSLQSGLTSPTIAIIAGDDLVVDPDGSFIITVNSGASSSPNHMQSTPAAKLLLIRHNIGDWLVEIPDKLEVELIGESSTQDQSNTTIIAEARDYFRKTLPPLAFVLGNLTLAKPVNAMVSPSQTSGMGLATQALVLSHYDLSKSAALVVTVEPGPSKYWSLNTYSLWMASDDPRDRMISLNNKQAAINNNGSYTFVLSGTDPRVFNWLNMAGERVGTIVARFQGLPLGGDAVGHIHVWSQLCDLKDLHSVLPYDITYIAPQHRANQMLVRAQEYDKTHSFYRPCAAYPYQWLHMGMPTQKLGAISFCPLI</sequence>
<gene>
    <name evidence="3" type="ORF">SCAR479_02832</name>
</gene>
<keyword evidence="1" id="KW-0732">Signal</keyword>
<name>A0ABR2Y295_9PEZI</name>
<evidence type="ECO:0000259" key="2">
    <source>
        <dbReference type="Pfam" id="PF06742"/>
    </source>
</evidence>
<comment type="caution">
    <text evidence="3">The sequence shown here is derived from an EMBL/GenBank/DDBJ whole genome shotgun (WGS) entry which is preliminary data.</text>
</comment>
<dbReference type="Pfam" id="PF06742">
    <property type="entry name" value="DUF1214"/>
    <property type="match status" value="1"/>
</dbReference>
<dbReference type="InterPro" id="IPR010621">
    <property type="entry name" value="DUF1214"/>
</dbReference>
<feature type="signal peptide" evidence="1">
    <location>
        <begin position="1"/>
        <end position="20"/>
    </location>
</feature>
<dbReference type="Proteomes" id="UP001465668">
    <property type="component" value="Unassembled WGS sequence"/>
</dbReference>
<feature type="domain" description="DUF1214" evidence="2">
    <location>
        <begin position="308"/>
        <end position="378"/>
    </location>
</feature>